<gene>
    <name evidence="2" type="ORF">SAMN05216287_0085</name>
</gene>
<sequence>MKRTALVFAAALMTSPVFAASDLCDVNLQKIDDGMTTAPTLGEPMKSEVAELKAEAMKARDAGDEKACIAASGKALQMMKAPGDGGGSGSGQ</sequence>
<evidence type="ECO:0000313" key="2">
    <source>
        <dbReference type="EMBL" id="SDW07908.1"/>
    </source>
</evidence>
<dbReference type="Proteomes" id="UP000243778">
    <property type="component" value="Unassembled WGS sequence"/>
</dbReference>
<reference evidence="3" key="1">
    <citation type="submission" date="2016-10" db="EMBL/GenBank/DDBJ databases">
        <authorList>
            <person name="Varghese N."/>
            <person name="Submissions S."/>
        </authorList>
    </citation>
    <scope>NUCLEOTIDE SEQUENCE [LARGE SCALE GENOMIC DNA]</scope>
    <source>
        <strain evidence="3">NRRL B-59562</strain>
    </source>
</reference>
<dbReference type="EMBL" id="FNNU01000001">
    <property type="protein sequence ID" value="SDW07908.1"/>
    <property type="molecule type" value="Genomic_DNA"/>
</dbReference>
<dbReference type="RefSeq" id="WP_090223660.1">
    <property type="nucleotide sequence ID" value="NZ_FNNU01000001.1"/>
</dbReference>
<accession>A0A1H2QLY4</accession>
<dbReference type="AlphaFoldDB" id="A0A1H2QLY4"/>
<protein>
    <recommendedName>
        <fullName evidence="4">DUF1090 domain-containing protein</fullName>
    </recommendedName>
</protein>
<proteinExistence type="predicted"/>
<feature type="signal peptide" evidence="1">
    <location>
        <begin position="1"/>
        <end position="19"/>
    </location>
</feature>
<organism evidence="2 3">
    <name type="scientific">Pseudomonas kuykendallii</name>
    <dbReference type="NCBI Taxonomy" id="1007099"/>
    <lineage>
        <taxon>Bacteria</taxon>
        <taxon>Pseudomonadati</taxon>
        <taxon>Pseudomonadota</taxon>
        <taxon>Gammaproteobacteria</taxon>
        <taxon>Pseudomonadales</taxon>
        <taxon>Pseudomonadaceae</taxon>
        <taxon>Pseudomonas</taxon>
    </lineage>
</organism>
<evidence type="ECO:0008006" key="4">
    <source>
        <dbReference type="Google" id="ProtNLM"/>
    </source>
</evidence>
<keyword evidence="1" id="KW-0732">Signal</keyword>
<keyword evidence="3" id="KW-1185">Reference proteome</keyword>
<evidence type="ECO:0000256" key="1">
    <source>
        <dbReference type="SAM" id="SignalP"/>
    </source>
</evidence>
<feature type="chain" id="PRO_5017307296" description="DUF1090 domain-containing protein" evidence="1">
    <location>
        <begin position="20"/>
        <end position="92"/>
    </location>
</feature>
<name>A0A1H2QLY4_9PSED</name>
<evidence type="ECO:0000313" key="3">
    <source>
        <dbReference type="Proteomes" id="UP000243778"/>
    </source>
</evidence>
<dbReference type="OrthoDB" id="7026422at2"/>